<accession>A0AAN9JXI5</accession>
<sequence length="118" mass="13174">MDHVLHPCHDNVTLGQNTLKYPIWSLMESSVSFTTIAIVGIGSFSEKTCCYGVREAHNTLPSSPLVRKYKDCLDTIARLHSQASKFCDSSWILEVAKKFKVEISISLKASSHHAYETS</sequence>
<name>A0AAN9JXI5_CANGL</name>
<organism evidence="1 2">
    <name type="scientific">Canavalia gladiata</name>
    <name type="common">Sword bean</name>
    <name type="synonym">Dolichos gladiatus</name>
    <dbReference type="NCBI Taxonomy" id="3824"/>
    <lineage>
        <taxon>Eukaryota</taxon>
        <taxon>Viridiplantae</taxon>
        <taxon>Streptophyta</taxon>
        <taxon>Embryophyta</taxon>
        <taxon>Tracheophyta</taxon>
        <taxon>Spermatophyta</taxon>
        <taxon>Magnoliopsida</taxon>
        <taxon>eudicotyledons</taxon>
        <taxon>Gunneridae</taxon>
        <taxon>Pentapetalae</taxon>
        <taxon>rosids</taxon>
        <taxon>fabids</taxon>
        <taxon>Fabales</taxon>
        <taxon>Fabaceae</taxon>
        <taxon>Papilionoideae</taxon>
        <taxon>50 kb inversion clade</taxon>
        <taxon>NPAAA clade</taxon>
        <taxon>indigoferoid/millettioid clade</taxon>
        <taxon>Phaseoleae</taxon>
        <taxon>Canavalia</taxon>
    </lineage>
</organism>
<evidence type="ECO:0000313" key="1">
    <source>
        <dbReference type="EMBL" id="KAK7306134.1"/>
    </source>
</evidence>
<protein>
    <submittedName>
        <fullName evidence="1">Uncharacterized protein</fullName>
    </submittedName>
</protein>
<reference evidence="1 2" key="1">
    <citation type="submission" date="2024-01" db="EMBL/GenBank/DDBJ databases">
        <title>The genomes of 5 underutilized Papilionoideae crops provide insights into root nodulation and disease resistanc.</title>
        <authorList>
            <person name="Jiang F."/>
        </authorList>
    </citation>
    <scope>NUCLEOTIDE SEQUENCE [LARGE SCALE GENOMIC DNA]</scope>
    <source>
        <strain evidence="1">LVBAO_FW01</strain>
        <tissue evidence="1">Leaves</tissue>
    </source>
</reference>
<dbReference type="EMBL" id="JAYMYQ010000011">
    <property type="protein sequence ID" value="KAK7306134.1"/>
    <property type="molecule type" value="Genomic_DNA"/>
</dbReference>
<keyword evidence="2" id="KW-1185">Reference proteome</keyword>
<gene>
    <name evidence="1" type="ORF">VNO77_44055</name>
</gene>
<comment type="caution">
    <text evidence="1">The sequence shown here is derived from an EMBL/GenBank/DDBJ whole genome shotgun (WGS) entry which is preliminary data.</text>
</comment>
<dbReference type="AlphaFoldDB" id="A0AAN9JXI5"/>
<proteinExistence type="predicted"/>
<dbReference type="Proteomes" id="UP001367508">
    <property type="component" value="Unassembled WGS sequence"/>
</dbReference>
<evidence type="ECO:0000313" key="2">
    <source>
        <dbReference type="Proteomes" id="UP001367508"/>
    </source>
</evidence>